<dbReference type="GeneID" id="104591913"/>
<keyword evidence="8" id="KW-0863">Zinc-finger</keyword>
<evidence type="ECO:0000256" key="11">
    <source>
        <dbReference type="ARBA" id="ARBA00022833"/>
    </source>
</evidence>
<keyword evidence="5" id="KW-0235">DNA replication</keyword>
<evidence type="ECO:0000256" key="7">
    <source>
        <dbReference type="ARBA" id="ARBA00022741"/>
    </source>
</evidence>
<dbReference type="InterPro" id="IPR018525">
    <property type="entry name" value="MCM_CS"/>
</dbReference>
<dbReference type="STRING" id="4432.A0A1U7ZLM5"/>
<dbReference type="PRINTS" id="PR01658">
    <property type="entry name" value="MCMPROTEIN2"/>
</dbReference>
<feature type="compositionally biased region" description="Basic and acidic residues" evidence="19">
    <location>
        <begin position="72"/>
        <end position="83"/>
    </location>
</feature>
<gene>
    <name evidence="22" type="primary">LOC104591913</name>
</gene>
<dbReference type="PROSITE" id="PS50051">
    <property type="entry name" value="MCM_2"/>
    <property type="match status" value="1"/>
</dbReference>
<keyword evidence="12" id="KW-0067">ATP-binding</keyword>
<feature type="compositionally biased region" description="Acidic residues" evidence="19">
    <location>
        <begin position="185"/>
        <end position="199"/>
    </location>
</feature>
<comment type="similarity">
    <text evidence="2">Belongs to the MCM family.</text>
</comment>
<feature type="compositionally biased region" description="Basic and acidic residues" evidence="19">
    <location>
        <begin position="98"/>
        <end position="116"/>
    </location>
</feature>
<dbReference type="Gene3D" id="3.40.50.300">
    <property type="entry name" value="P-loop containing nucleotide triphosphate hydrolases"/>
    <property type="match status" value="1"/>
</dbReference>
<dbReference type="InterPro" id="IPR012340">
    <property type="entry name" value="NA-bd_OB-fold"/>
</dbReference>
<keyword evidence="6" id="KW-0479">Metal-binding</keyword>
<evidence type="ECO:0000256" key="15">
    <source>
        <dbReference type="ARBA" id="ARBA00023306"/>
    </source>
</evidence>
<evidence type="ECO:0000256" key="17">
    <source>
        <dbReference type="ARBA" id="ARBA00074927"/>
    </source>
</evidence>
<evidence type="ECO:0000256" key="10">
    <source>
        <dbReference type="ARBA" id="ARBA00022806"/>
    </source>
</evidence>
<dbReference type="FunCoup" id="A0A1U7ZLM5">
    <property type="interactions" value="3049"/>
</dbReference>
<dbReference type="Pfam" id="PF17855">
    <property type="entry name" value="MCM_lid"/>
    <property type="match status" value="1"/>
</dbReference>
<dbReference type="Pfam" id="PF23669">
    <property type="entry name" value="WHD_MCM2"/>
    <property type="match status" value="1"/>
</dbReference>
<dbReference type="PANTHER" id="PTHR11630">
    <property type="entry name" value="DNA REPLICATION LICENSING FACTOR MCM FAMILY MEMBER"/>
    <property type="match status" value="1"/>
</dbReference>
<dbReference type="AlphaFoldDB" id="A0A1U7ZLM5"/>
<dbReference type="FunFam" id="3.30.1640.10:FF:000008">
    <property type="entry name" value="DNA helicase"/>
    <property type="match status" value="1"/>
</dbReference>
<name>A0A1U7ZLM5_NELNU</name>
<feature type="domain" description="MCM C-terminal AAA(+) ATPase" evidence="20">
    <location>
        <begin position="504"/>
        <end position="710"/>
    </location>
</feature>
<keyword evidence="15" id="KW-0131">Cell cycle</keyword>
<dbReference type="GO" id="GO:0016887">
    <property type="term" value="F:ATP hydrolysis activity"/>
    <property type="evidence" value="ECO:0007669"/>
    <property type="project" value="RHEA"/>
</dbReference>
<reference evidence="22" key="1">
    <citation type="submission" date="2025-08" db="UniProtKB">
        <authorList>
            <consortium name="RefSeq"/>
        </authorList>
    </citation>
    <scope>IDENTIFICATION</scope>
</reference>
<evidence type="ECO:0000259" key="20">
    <source>
        <dbReference type="PROSITE" id="PS50051"/>
    </source>
</evidence>
<dbReference type="EC" id="3.6.4.12" evidence="3"/>
<dbReference type="Gene3D" id="2.20.28.10">
    <property type="match status" value="1"/>
</dbReference>
<protein>
    <recommendedName>
        <fullName evidence="4">DNA replication licensing factor MCM2</fullName>
        <ecNumber evidence="3">3.6.4.12</ecNumber>
    </recommendedName>
    <alternativeName>
        <fullName evidence="17">DNA replication licensing factor mcm2</fullName>
    </alternativeName>
    <alternativeName>
        <fullName evidence="18">Minichromosome maintenance protein 2</fullName>
    </alternativeName>
</protein>
<evidence type="ECO:0000256" key="6">
    <source>
        <dbReference type="ARBA" id="ARBA00022723"/>
    </source>
</evidence>
<evidence type="ECO:0000256" key="12">
    <source>
        <dbReference type="ARBA" id="ARBA00022840"/>
    </source>
</evidence>
<evidence type="ECO:0000256" key="4">
    <source>
        <dbReference type="ARBA" id="ARBA00018925"/>
    </source>
</evidence>
<dbReference type="Pfam" id="PF12619">
    <property type="entry name" value="MCM2_N"/>
    <property type="match status" value="1"/>
</dbReference>
<dbReference type="InterPro" id="IPR031327">
    <property type="entry name" value="MCM"/>
</dbReference>
<feature type="region of interest" description="Disordered" evidence="19">
    <location>
        <begin position="1"/>
        <end position="199"/>
    </location>
</feature>
<evidence type="ECO:0000256" key="18">
    <source>
        <dbReference type="ARBA" id="ARBA00078186"/>
    </source>
</evidence>
<dbReference type="eggNOG" id="KOG0477">
    <property type="taxonomic scope" value="Eukaryota"/>
</dbReference>
<comment type="catalytic activity">
    <reaction evidence="16">
        <text>ATP + H2O = ADP + phosphate + H(+)</text>
        <dbReference type="Rhea" id="RHEA:13065"/>
        <dbReference type="ChEBI" id="CHEBI:15377"/>
        <dbReference type="ChEBI" id="CHEBI:15378"/>
        <dbReference type="ChEBI" id="CHEBI:30616"/>
        <dbReference type="ChEBI" id="CHEBI:43474"/>
        <dbReference type="ChEBI" id="CHEBI:456216"/>
        <dbReference type="EC" id="3.6.4.12"/>
    </reaction>
</comment>
<dbReference type="InterPro" id="IPR027417">
    <property type="entry name" value="P-loop_NTPase"/>
</dbReference>
<evidence type="ECO:0000256" key="9">
    <source>
        <dbReference type="ARBA" id="ARBA00022801"/>
    </source>
</evidence>
<dbReference type="InterPro" id="IPR041562">
    <property type="entry name" value="MCM_lid"/>
</dbReference>
<evidence type="ECO:0000256" key="13">
    <source>
        <dbReference type="ARBA" id="ARBA00023125"/>
    </source>
</evidence>
<feature type="compositionally biased region" description="Polar residues" evidence="19">
    <location>
        <begin position="1"/>
        <end position="19"/>
    </location>
</feature>
<dbReference type="Pfam" id="PF14551">
    <property type="entry name" value="MCM_N"/>
    <property type="match status" value="1"/>
</dbReference>
<dbReference type="OrthoDB" id="844at2759"/>
<evidence type="ECO:0000313" key="22">
    <source>
        <dbReference type="RefSeq" id="XP_010249361.1"/>
    </source>
</evidence>
<feature type="compositionally biased region" description="Acidic residues" evidence="19">
    <location>
        <begin position="51"/>
        <end position="66"/>
    </location>
</feature>
<keyword evidence="21" id="KW-1185">Reference proteome</keyword>
<evidence type="ECO:0000256" key="16">
    <source>
        <dbReference type="ARBA" id="ARBA00047995"/>
    </source>
</evidence>
<evidence type="ECO:0000256" key="14">
    <source>
        <dbReference type="ARBA" id="ARBA00023242"/>
    </source>
</evidence>
<keyword evidence="7" id="KW-0547">Nucleotide-binding</keyword>
<dbReference type="RefSeq" id="XP_010249361.1">
    <property type="nucleotide sequence ID" value="XM_010251059.1"/>
</dbReference>
<keyword evidence="10" id="KW-0347">Helicase</keyword>
<dbReference type="Gene3D" id="2.40.50.140">
    <property type="entry name" value="Nucleic acid-binding proteins"/>
    <property type="match status" value="1"/>
</dbReference>
<keyword evidence="13" id="KW-0238">DNA-binding</keyword>
<dbReference type="GO" id="GO:0008270">
    <property type="term" value="F:zinc ion binding"/>
    <property type="evidence" value="ECO:0007669"/>
    <property type="project" value="UniProtKB-KW"/>
</dbReference>
<keyword evidence="11" id="KW-0862">Zinc</keyword>
<evidence type="ECO:0000256" key="19">
    <source>
        <dbReference type="SAM" id="MobiDB-lite"/>
    </source>
</evidence>
<evidence type="ECO:0000256" key="2">
    <source>
        <dbReference type="ARBA" id="ARBA00008010"/>
    </source>
</evidence>
<evidence type="ECO:0000313" key="21">
    <source>
        <dbReference type="Proteomes" id="UP000189703"/>
    </source>
</evidence>
<comment type="subcellular location">
    <subcellularLocation>
        <location evidence="1">Nucleus</location>
    </subcellularLocation>
</comment>
<dbReference type="InterPro" id="IPR027925">
    <property type="entry name" value="MCM_N"/>
</dbReference>
<dbReference type="CDD" id="cd17753">
    <property type="entry name" value="MCM2"/>
    <property type="match status" value="1"/>
</dbReference>
<evidence type="ECO:0000256" key="1">
    <source>
        <dbReference type="ARBA" id="ARBA00004123"/>
    </source>
</evidence>
<dbReference type="Pfam" id="PF00493">
    <property type="entry name" value="MCM"/>
    <property type="match status" value="1"/>
</dbReference>
<evidence type="ECO:0000256" key="5">
    <source>
        <dbReference type="ARBA" id="ARBA00022705"/>
    </source>
</evidence>
<dbReference type="InterPro" id="IPR008045">
    <property type="entry name" value="MCM2"/>
</dbReference>
<accession>A0A1U7ZLM5</accession>
<dbReference type="Gene3D" id="3.30.1640.10">
    <property type="entry name" value="mini-chromosome maintenance (MCM) complex, chain A, domain 1"/>
    <property type="match status" value="1"/>
</dbReference>
<dbReference type="Proteomes" id="UP000189703">
    <property type="component" value="Unplaced"/>
</dbReference>
<evidence type="ECO:0000256" key="3">
    <source>
        <dbReference type="ARBA" id="ARBA00012551"/>
    </source>
</evidence>
<dbReference type="SUPFAM" id="SSF52540">
    <property type="entry name" value="P-loop containing nucleoside triphosphate hydrolases"/>
    <property type="match status" value="1"/>
</dbReference>
<dbReference type="OMA" id="TYERVTT"/>
<dbReference type="InterPro" id="IPR059098">
    <property type="entry name" value="WHD_MCM2"/>
</dbReference>
<dbReference type="GO" id="GO:0000727">
    <property type="term" value="P:double-strand break repair via break-induced replication"/>
    <property type="evidence" value="ECO:0000318"/>
    <property type="project" value="GO_Central"/>
</dbReference>
<dbReference type="PROSITE" id="PS00847">
    <property type="entry name" value="MCM_1"/>
    <property type="match status" value="1"/>
</dbReference>
<keyword evidence="14" id="KW-0539">Nucleus</keyword>
<dbReference type="GO" id="GO:0003697">
    <property type="term" value="F:single-stranded DNA binding"/>
    <property type="evidence" value="ECO:0000318"/>
    <property type="project" value="GO_Central"/>
</dbReference>
<dbReference type="GO" id="GO:0005634">
    <property type="term" value="C:nucleus"/>
    <property type="evidence" value="ECO:0000318"/>
    <property type="project" value="GO_Central"/>
</dbReference>
<organism evidence="21 22">
    <name type="scientific">Nelumbo nucifera</name>
    <name type="common">Sacred lotus</name>
    <dbReference type="NCBI Taxonomy" id="4432"/>
    <lineage>
        <taxon>Eukaryota</taxon>
        <taxon>Viridiplantae</taxon>
        <taxon>Streptophyta</taxon>
        <taxon>Embryophyta</taxon>
        <taxon>Tracheophyta</taxon>
        <taxon>Spermatophyta</taxon>
        <taxon>Magnoliopsida</taxon>
        <taxon>Proteales</taxon>
        <taxon>Nelumbonaceae</taxon>
        <taxon>Nelumbo</taxon>
    </lineage>
</organism>
<dbReference type="GO" id="GO:0042555">
    <property type="term" value="C:MCM complex"/>
    <property type="evidence" value="ECO:0000318"/>
    <property type="project" value="GO_Central"/>
</dbReference>
<proteinExistence type="inferred from homology"/>
<feature type="region of interest" description="Disordered" evidence="19">
    <location>
        <begin position="719"/>
        <end position="744"/>
    </location>
</feature>
<keyword evidence="9" id="KW-0378">Hydrolase</keyword>
<dbReference type="PANTHER" id="PTHR11630:SF44">
    <property type="entry name" value="DNA REPLICATION LICENSING FACTOR MCM2"/>
    <property type="match status" value="1"/>
</dbReference>
<dbReference type="SUPFAM" id="SSF50249">
    <property type="entry name" value="Nucleic acid-binding proteins"/>
    <property type="match status" value="1"/>
</dbReference>
<sequence>MDDSENQPSTPGSPTSAGFSTDRLPPNTSRTSDTYSDDDEAAVDPEIIRDEPDDGDAEEEEGEDLYNDNYLDDYRRMDEHDQYESIGIDDSLEDERDLDQIMEDRRAAEVELDARGGQKSNRKLPRLLHDQDTDEDVNYRPPKRSRADFRPPRGPRSYDDTDAMQSSPGRSQRGHSRDDVPITDQTDDDHYEDEDDDEGEFEMYRVQGTLREWVTRDEVRRFIAKKFKEFLLTYVNPKNEQGDFEYVRLINEMVSANRCSLEIDYKQFIYIHPNIAIWLADAPQSVLEVMEEVAKNVVFDLHPNYKNIHQKIYVRISNLPVYDQIRNIRQIHLNTMIRIGGVVTRRSGVFPQLQQVKYDCNKCGMVLGPFFQNSYSEVKVGSCPECQSKGPFTVNIEQTIYRNYQKLTLQESPGIVPAGRLPRYKEVILLNDLIDCARPGEEIEVTGIYTNNFDLSLNTKNGFPVFATVVEANYVTKKQDLFSAYKLTEEDKDEIRKLAKDPRIGERIIKSIAPSIYGHEDIKTAIALAMFGGQEKNVEGKHRLRGDINVLLLGDPGTAKSQFLKYVEKTGQRAVYTTGKGASAVGLTAAVHKDPVTREWTLEGGALVLADRGICLIDEFDKMNDQDRVSIHEAMEQQSISISKAGIVTSLQARCSVIAAANPIGGRYDSSKTFTQNVELTDPIISRFDVLCVVKDVVDPVTDEMLAKFVVDSHFKSQPKGANLDDKSISQSQEDPPASARPVDPEILSQDMLKKYITYAKLNIFPRLHDADLNKLTHVYAELRRESSHGQGVPIAVRHIESMIRMSEAHARMHLREHVTQEDVDMAIRVLLDSFISTQKFGVQKALQKSFKKYMTFKKDYNELLLYLLRGLVKDAINFEELVSGSTAGLTHVEVKVEELLNKAQDYEIYDLKPFFTSTQFSKANFELDEERGVIKHPLAR</sequence>
<dbReference type="FunFam" id="3.40.50.300:FF:000138">
    <property type="entry name" value="DNA helicase"/>
    <property type="match status" value="1"/>
</dbReference>
<dbReference type="InterPro" id="IPR001208">
    <property type="entry name" value="MCM_dom"/>
</dbReference>
<feature type="compositionally biased region" description="Basic and acidic residues" evidence="19">
    <location>
        <begin position="145"/>
        <end position="159"/>
    </location>
</feature>
<evidence type="ECO:0000256" key="8">
    <source>
        <dbReference type="ARBA" id="ARBA00022771"/>
    </source>
</evidence>
<dbReference type="FunFam" id="2.20.28.10:FF:000002">
    <property type="entry name" value="DNA helicase"/>
    <property type="match status" value="1"/>
</dbReference>
<dbReference type="Pfam" id="PF17207">
    <property type="entry name" value="MCM_OB"/>
    <property type="match status" value="1"/>
</dbReference>
<dbReference type="GO" id="GO:1902975">
    <property type="term" value="P:mitotic DNA replication initiation"/>
    <property type="evidence" value="ECO:0000318"/>
    <property type="project" value="GO_Central"/>
</dbReference>
<dbReference type="GO" id="GO:0005524">
    <property type="term" value="F:ATP binding"/>
    <property type="evidence" value="ECO:0007669"/>
    <property type="project" value="UniProtKB-KW"/>
</dbReference>
<dbReference type="GO" id="GO:0003678">
    <property type="term" value="F:DNA helicase activity"/>
    <property type="evidence" value="ECO:0007669"/>
    <property type="project" value="UniProtKB-EC"/>
</dbReference>
<dbReference type="PRINTS" id="PR01657">
    <property type="entry name" value="MCMFAMILY"/>
</dbReference>
<dbReference type="KEGG" id="nnu:104591913"/>
<dbReference type="InterPro" id="IPR033762">
    <property type="entry name" value="MCM_OB"/>
</dbReference>
<dbReference type="SMART" id="SM00350">
    <property type="entry name" value="MCM"/>
    <property type="match status" value="1"/>
</dbReference>